<sequence>MLLADGGEERARTVVVATGQRAAELLPGLRVPGGRTVTTLYHAAVRPPLEEPVLVVDSRRRFLDACVPTSGRARSEAPLLPRNAVRRGPAPFLGEGAGPVVSGPGGPTGA</sequence>
<reference evidence="2" key="1">
    <citation type="journal article" date="2014" name="Int. J. Syst. Evol. Microbiol.">
        <title>Complete genome sequence of Corynebacterium casei LMG S-19264T (=DSM 44701T), isolated from a smear-ripened cheese.</title>
        <authorList>
            <consortium name="US DOE Joint Genome Institute (JGI-PGF)"/>
            <person name="Walter F."/>
            <person name="Albersmeier A."/>
            <person name="Kalinowski J."/>
            <person name="Ruckert C."/>
        </authorList>
    </citation>
    <scope>NUCLEOTIDE SEQUENCE</scope>
    <source>
        <strain evidence="2">JCM 4518</strain>
    </source>
</reference>
<reference evidence="2" key="2">
    <citation type="submission" date="2020-09" db="EMBL/GenBank/DDBJ databases">
        <authorList>
            <person name="Sun Q."/>
            <person name="Ohkuma M."/>
        </authorList>
    </citation>
    <scope>NUCLEOTIDE SEQUENCE</scope>
    <source>
        <strain evidence="2">JCM 4518</strain>
    </source>
</reference>
<organism evidence="2 3">
    <name type="scientific">Streptomyces termitum</name>
    <dbReference type="NCBI Taxonomy" id="67368"/>
    <lineage>
        <taxon>Bacteria</taxon>
        <taxon>Bacillati</taxon>
        <taxon>Actinomycetota</taxon>
        <taxon>Actinomycetes</taxon>
        <taxon>Kitasatosporales</taxon>
        <taxon>Streptomycetaceae</taxon>
        <taxon>Streptomyces</taxon>
    </lineage>
</organism>
<accession>A0A918TB66</accession>
<feature type="region of interest" description="Disordered" evidence="1">
    <location>
        <begin position="72"/>
        <end position="110"/>
    </location>
</feature>
<dbReference type="Proteomes" id="UP000644020">
    <property type="component" value="Unassembled WGS sequence"/>
</dbReference>
<name>A0A918TB66_9ACTN</name>
<keyword evidence="3" id="KW-1185">Reference proteome</keyword>
<protein>
    <submittedName>
        <fullName evidence="2">Uncharacterized protein</fullName>
    </submittedName>
</protein>
<comment type="caution">
    <text evidence="2">The sequence shown here is derived from an EMBL/GenBank/DDBJ whole genome shotgun (WGS) entry which is preliminary data.</text>
</comment>
<evidence type="ECO:0000313" key="3">
    <source>
        <dbReference type="Proteomes" id="UP000644020"/>
    </source>
</evidence>
<evidence type="ECO:0000256" key="1">
    <source>
        <dbReference type="SAM" id="MobiDB-lite"/>
    </source>
</evidence>
<dbReference type="AlphaFoldDB" id="A0A918TB66"/>
<evidence type="ECO:0000313" key="2">
    <source>
        <dbReference type="EMBL" id="GHB11521.1"/>
    </source>
</evidence>
<proteinExistence type="predicted"/>
<dbReference type="EMBL" id="BMUL01000030">
    <property type="protein sequence ID" value="GHB11521.1"/>
    <property type="molecule type" value="Genomic_DNA"/>
</dbReference>
<gene>
    <name evidence="2" type="ORF">GCM10010305_62880</name>
</gene>